<organism evidence="7 8">
    <name type="scientific">Candidatus Daviesbacteria bacterium GW2011_GWF2_38_6</name>
    <dbReference type="NCBI Taxonomy" id="1618432"/>
    <lineage>
        <taxon>Bacteria</taxon>
        <taxon>Candidatus Daviesiibacteriota</taxon>
    </lineage>
</organism>
<evidence type="ECO:0000259" key="6">
    <source>
        <dbReference type="Pfam" id="PF01258"/>
    </source>
</evidence>
<dbReference type="PANTHER" id="PTHR33823:SF4">
    <property type="entry name" value="GENERAL STRESS PROTEIN 16O"/>
    <property type="match status" value="1"/>
</dbReference>
<name>A0A0G0KPQ4_9BACT</name>
<sequence>MLRLPRKSVELIKKYLLRQQRQVEKNLIEVEKDDPVTTPSLAETGEPGTDSSIADTHGKSLVFEKSLTNAKTSIIAALQKIKNGTYGKCEECGKQIEIGRLLAMPTASRCLSCSKKVIK</sequence>
<dbReference type="SUPFAM" id="SSF57716">
    <property type="entry name" value="Glucocorticoid receptor-like (DNA-binding domain)"/>
    <property type="match status" value="1"/>
</dbReference>
<protein>
    <submittedName>
        <fullName evidence="7">Transcriptional regulator, TraR/DksA family</fullName>
    </submittedName>
</protein>
<dbReference type="PANTHER" id="PTHR33823">
    <property type="entry name" value="RNA POLYMERASE-BINDING TRANSCRIPTION FACTOR DKSA-RELATED"/>
    <property type="match status" value="1"/>
</dbReference>
<comment type="caution">
    <text evidence="7">The sequence shown here is derived from an EMBL/GenBank/DDBJ whole genome shotgun (WGS) entry which is preliminary data.</text>
</comment>
<keyword evidence="2" id="KW-0863">Zinc-finger</keyword>
<evidence type="ECO:0000256" key="3">
    <source>
        <dbReference type="ARBA" id="ARBA00022833"/>
    </source>
</evidence>
<proteinExistence type="predicted"/>
<feature type="zinc finger region" description="dksA C4-type" evidence="4">
    <location>
        <begin position="89"/>
        <end position="113"/>
    </location>
</feature>
<reference evidence="7 8" key="1">
    <citation type="journal article" date="2015" name="Nature">
        <title>rRNA introns, odd ribosomes, and small enigmatic genomes across a large radiation of phyla.</title>
        <authorList>
            <person name="Brown C.T."/>
            <person name="Hug L.A."/>
            <person name="Thomas B.C."/>
            <person name="Sharon I."/>
            <person name="Castelle C.J."/>
            <person name="Singh A."/>
            <person name="Wilkins M.J."/>
            <person name="Williams K.H."/>
            <person name="Banfield J.F."/>
        </authorList>
    </citation>
    <scope>NUCLEOTIDE SEQUENCE [LARGE SCALE GENOMIC DNA]</scope>
</reference>
<dbReference type="Gene3D" id="1.20.120.910">
    <property type="entry name" value="DksA, coiled-coil domain"/>
    <property type="match status" value="1"/>
</dbReference>
<evidence type="ECO:0000256" key="1">
    <source>
        <dbReference type="ARBA" id="ARBA00022723"/>
    </source>
</evidence>
<dbReference type="AlphaFoldDB" id="A0A0G0KPQ4"/>
<evidence type="ECO:0000256" key="2">
    <source>
        <dbReference type="ARBA" id="ARBA00022771"/>
    </source>
</evidence>
<feature type="region of interest" description="Disordered" evidence="5">
    <location>
        <begin position="28"/>
        <end position="55"/>
    </location>
</feature>
<evidence type="ECO:0000313" key="7">
    <source>
        <dbReference type="EMBL" id="KKQ77475.1"/>
    </source>
</evidence>
<dbReference type="EMBL" id="LBVC01000039">
    <property type="protein sequence ID" value="KKQ77475.1"/>
    <property type="molecule type" value="Genomic_DNA"/>
</dbReference>
<feature type="domain" description="Zinc finger DksA/TraR C4-type" evidence="6">
    <location>
        <begin position="84"/>
        <end position="113"/>
    </location>
</feature>
<dbReference type="PROSITE" id="PS51128">
    <property type="entry name" value="ZF_DKSA_2"/>
    <property type="match status" value="1"/>
</dbReference>
<keyword evidence="3" id="KW-0862">Zinc</keyword>
<dbReference type="InterPro" id="IPR020458">
    <property type="entry name" value="Znf_DskA_TraR_CS"/>
</dbReference>
<dbReference type="InterPro" id="IPR000962">
    <property type="entry name" value="Znf_DskA_TraR"/>
</dbReference>
<dbReference type="Pfam" id="PF01258">
    <property type="entry name" value="zf-dskA_traR"/>
    <property type="match status" value="1"/>
</dbReference>
<evidence type="ECO:0000256" key="5">
    <source>
        <dbReference type="SAM" id="MobiDB-lite"/>
    </source>
</evidence>
<accession>A0A0G0KPQ4</accession>
<evidence type="ECO:0000256" key="4">
    <source>
        <dbReference type="PROSITE-ProRule" id="PRU00510"/>
    </source>
</evidence>
<gene>
    <name evidence="7" type="ORF">US99_C0039G0009</name>
</gene>
<dbReference type="Proteomes" id="UP000034324">
    <property type="component" value="Unassembled WGS sequence"/>
</dbReference>
<dbReference type="PROSITE" id="PS01102">
    <property type="entry name" value="ZF_DKSA_1"/>
    <property type="match status" value="1"/>
</dbReference>
<evidence type="ECO:0000313" key="8">
    <source>
        <dbReference type="Proteomes" id="UP000034324"/>
    </source>
</evidence>
<dbReference type="GO" id="GO:0008270">
    <property type="term" value="F:zinc ion binding"/>
    <property type="evidence" value="ECO:0007669"/>
    <property type="project" value="UniProtKB-KW"/>
</dbReference>
<keyword evidence="1" id="KW-0479">Metal-binding</keyword>